<dbReference type="HAMAP" id="MF_02066">
    <property type="entry name" value="CpoB"/>
    <property type="match status" value="1"/>
</dbReference>
<dbReference type="Gene3D" id="1.20.5.110">
    <property type="match status" value="1"/>
</dbReference>
<proteinExistence type="inferred from homology"/>
<keyword evidence="1" id="KW-0175">Coiled coil</keyword>
<dbReference type="SMART" id="SM00028">
    <property type="entry name" value="TPR"/>
    <property type="match status" value="2"/>
</dbReference>
<comment type="subcellular location">
    <subcellularLocation>
        <location evidence="1">Periplasm</location>
    </subcellularLocation>
</comment>
<feature type="coiled-coil region" evidence="1">
    <location>
        <begin position="28"/>
        <end position="69"/>
    </location>
</feature>
<dbReference type="GO" id="GO:0030288">
    <property type="term" value="C:outer membrane-bounded periplasmic space"/>
    <property type="evidence" value="ECO:0007669"/>
    <property type="project" value="UniProtKB-UniRule"/>
</dbReference>
<dbReference type="SUPFAM" id="SSF48452">
    <property type="entry name" value="TPR-like"/>
    <property type="match status" value="1"/>
</dbReference>
<feature type="compositionally biased region" description="Low complexity" evidence="3">
    <location>
        <begin position="104"/>
        <end position="131"/>
    </location>
</feature>
<dbReference type="AlphaFoldDB" id="A0A9E2NRQ1"/>
<protein>
    <recommendedName>
        <fullName evidence="1">Cell division coordinator CpoB</fullName>
    </recommendedName>
</protein>
<dbReference type="InterPro" id="IPR014162">
    <property type="entry name" value="CpoB_C"/>
</dbReference>
<evidence type="ECO:0000313" key="5">
    <source>
        <dbReference type="Proteomes" id="UP000824150"/>
    </source>
</evidence>
<keyword evidence="2" id="KW-0802">TPR repeat</keyword>
<evidence type="ECO:0000256" key="1">
    <source>
        <dbReference type="HAMAP-Rule" id="MF_02066"/>
    </source>
</evidence>
<reference evidence="4" key="2">
    <citation type="submission" date="2021-04" db="EMBL/GenBank/DDBJ databases">
        <authorList>
            <person name="Gilroy R."/>
        </authorList>
    </citation>
    <scope>NUCLEOTIDE SEQUENCE</scope>
    <source>
        <strain evidence="4">687</strain>
    </source>
</reference>
<evidence type="ECO:0000256" key="3">
    <source>
        <dbReference type="SAM" id="MobiDB-lite"/>
    </source>
</evidence>
<dbReference type="Proteomes" id="UP000824150">
    <property type="component" value="Unassembled WGS sequence"/>
</dbReference>
<dbReference type="NCBIfam" id="TIGR02795">
    <property type="entry name" value="tol_pal_ybgF"/>
    <property type="match status" value="1"/>
</dbReference>
<keyword evidence="1" id="KW-0732">Signal</keyword>
<feature type="repeat" description="TPR" evidence="2">
    <location>
        <begin position="215"/>
        <end position="248"/>
    </location>
</feature>
<dbReference type="Pfam" id="PF13181">
    <property type="entry name" value="TPR_8"/>
    <property type="match status" value="1"/>
</dbReference>
<feature type="chain" id="PRO_5039766521" description="Cell division coordinator CpoB" evidence="1">
    <location>
        <begin position="26"/>
        <end position="260"/>
    </location>
</feature>
<feature type="region of interest" description="Disordered" evidence="3">
    <location>
        <begin position="104"/>
        <end position="137"/>
    </location>
</feature>
<dbReference type="Gene3D" id="1.25.40.10">
    <property type="entry name" value="Tetratricopeptide repeat domain"/>
    <property type="match status" value="1"/>
</dbReference>
<dbReference type="InterPro" id="IPR034706">
    <property type="entry name" value="CpoB"/>
</dbReference>
<comment type="similarity">
    <text evidence="1">Belongs to the CpoB family.</text>
</comment>
<keyword evidence="1" id="KW-0131">Cell cycle</keyword>
<gene>
    <name evidence="4" type="primary">ybgF</name>
    <name evidence="1" type="synonym">cpoB</name>
    <name evidence="4" type="ORF">IAA31_02530</name>
</gene>
<keyword evidence="1" id="KW-0132">Cell division</keyword>
<dbReference type="InterPro" id="IPR019734">
    <property type="entry name" value="TPR_rpt"/>
</dbReference>
<dbReference type="GO" id="GO:0043093">
    <property type="term" value="P:FtsZ-dependent cytokinesis"/>
    <property type="evidence" value="ECO:0007669"/>
    <property type="project" value="UniProtKB-UniRule"/>
</dbReference>
<comment type="caution">
    <text evidence="4">The sequence shown here is derived from an EMBL/GenBank/DDBJ whole genome shotgun (WGS) entry which is preliminary data.</text>
</comment>
<accession>A0A9E2NRQ1</accession>
<dbReference type="PROSITE" id="PS50005">
    <property type="entry name" value="TPR"/>
    <property type="match status" value="1"/>
</dbReference>
<dbReference type="Pfam" id="PF13432">
    <property type="entry name" value="TPR_16"/>
    <property type="match status" value="1"/>
</dbReference>
<dbReference type="InterPro" id="IPR011990">
    <property type="entry name" value="TPR-like_helical_dom_sf"/>
</dbReference>
<organism evidence="4 5">
    <name type="scientific">Candidatus Anaerobiospirillum merdipullorum</name>
    <dbReference type="NCBI Taxonomy" id="2838450"/>
    <lineage>
        <taxon>Bacteria</taxon>
        <taxon>Pseudomonadati</taxon>
        <taxon>Pseudomonadota</taxon>
        <taxon>Gammaproteobacteria</taxon>
        <taxon>Aeromonadales</taxon>
        <taxon>Succinivibrionaceae</taxon>
        <taxon>Anaerobiospirillum</taxon>
    </lineage>
</organism>
<sequence precursor="true">MRRYCLKLGVMALVALLLPLSAVQAASVDDLQVQLNAQQRTMLAQQNQLTELQNEIASLRGAIEELRYLIKQQNSAATASVTPAPATAAPAATVTTTNAVAAPAPTTPQVTASTGTTNATSATAATSSASTGPTLKPADAQAKASYDAAYAKVMANDFAGAATAFNDYVATYPDNSLTPNAWYWLGQVQYRQNNFEAARVSFLNVARFTSSAKRPDALYKLGLICKQKGDTEKAKRYFNLVINTYPADTSANMARRELGL</sequence>
<evidence type="ECO:0000313" key="4">
    <source>
        <dbReference type="EMBL" id="MBU3826353.1"/>
    </source>
</evidence>
<evidence type="ECO:0000256" key="2">
    <source>
        <dbReference type="PROSITE-ProRule" id="PRU00339"/>
    </source>
</evidence>
<reference evidence="4" key="1">
    <citation type="journal article" date="2021" name="PeerJ">
        <title>Extensive microbial diversity within the chicken gut microbiome revealed by metagenomics and culture.</title>
        <authorList>
            <person name="Gilroy R."/>
            <person name="Ravi A."/>
            <person name="Getino M."/>
            <person name="Pursley I."/>
            <person name="Horton D.L."/>
            <person name="Alikhan N.F."/>
            <person name="Baker D."/>
            <person name="Gharbi K."/>
            <person name="Hall N."/>
            <person name="Watson M."/>
            <person name="Adriaenssens E.M."/>
            <person name="Foster-Nyarko E."/>
            <person name="Jarju S."/>
            <person name="Secka A."/>
            <person name="Antonio M."/>
            <person name="Oren A."/>
            <person name="Chaudhuri R.R."/>
            <person name="La Ragione R."/>
            <person name="Hildebrand F."/>
            <person name="Pallen M.J."/>
        </authorList>
    </citation>
    <scope>NUCLEOTIDE SEQUENCE</scope>
    <source>
        <strain evidence="4">687</strain>
    </source>
</reference>
<keyword evidence="1" id="KW-0574">Periplasm</keyword>
<comment type="function">
    <text evidence="1">Mediates coordination of peptidoglycan synthesis and outer membrane constriction during cell division.</text>
</comment>
<name>A0A9E2NRQ1_9GAMM</name>
<dbReference type="EMBL" id="JAHLFG010000028">
    <property type="protein sequence ID" value="MBU3826353.1"/>
    <property type="molecule type" value="Genomic_DNA"/>
</dbReference>
<feature type="signal peptide" evidence="1">
    <location>
        <begin position="1"/>
        <end position="25"/>
    </location>
</feature>